<keyword evidence="3" id="KW-1185">Reference proteome</keyword>
<dbReference type="Proteomes" id="UP001461498">
    <property type="component" value="Unassembled WGS sequence"/>
</dbReference>
<comment type="caution">
    <text evidence="2">The sequence shown here is derived from an EMBL/GenBank/DDBJ whole genome shotgun (WGS) entry which is preliminary data.</text>
</comment>
<proteinExistence type="predicted"/>
<protein>
    <submittedName>
        <fullName evidence="2">Uncharacterized protein</fullName>
    </submittedName>
</protein>
<feature type="region of interest" description="Disordered" evidence="1">
    <location>
        <begin position="43"/>
        <end position="89"/>
    </location>
</feature>
<feature type="compositionally biased region" description="Acidic residues" evidence="1">
    <location>
        <begin position="50"/>
        <end position="89"/>
    </location>
</feature>
<accession>A0AAW1D1Z9</accession>
<evidence type="ECO:0000256" key="1">
    <source>
        <dbReference type="SAM" id="MobiDB-lite"/>
    </source>
</evidence>
<reference evidence="2 3" key="1">
    <citation type="submission" date="2022-12" db="EMBL/GenBank/DDBJ databases">
        <title>Chromosome-level genome assembly of true bugs.</title>
        <authorList>
            <person name="Ma L."/>
            <person name="Li H."/>
        </authorList>
    </citation>
    <scope>NUCLEOTIDE SEQUENCE [LARGE SCALE GENOMIC DNA]</scope>
    <source>
        <strain evidence="2">Lab_2022b</strain>
    </source>
</reference>
<evidence type="ECO:0000313" key="3">
    <source>
        <dbReference type="Proteomes" id="UP001461498"/>
    </source>
</evidence>
<dbReference type="EMBL" id="JAPXFL010000007">
    <property type="protein sequence ID" value="KAK9504542.1"/>
    <property type="molecule type" value="Genomic_DNA"/>
</dbReference>
<evidence type="ECO:0000313" key="2">
    <source>
        <dbReference type="EMBL" id="KAK9504542.1"/>
    </source>
</evidence>
<sequence>MTPSLCFYVHWLQSYNEKTIVFKTCLKVVGARARSLPFNTATLALNTQEEKEEEEEEEKEEEEEEEKEEEEEEEKEEEEEEEKEDEEDTIVWRYSKGCRVVRGLIFSQIYTNQMENSSIF</sequence>
<organism evidence="2 3">
    <name type="scientific">Rhynocoris fuscipes</name>
    <dbReference type="NCBI Taxonomy" id="488301"/>
    <lineage>
        <taxon>Eukaryota</taxon>
        <taxon>Metazoa</taxon>
        <taxon>Ecdysozoa</taxon>
        <taxon>Arthropoda</taxon>
        <taxon>Hexapoda</taxon>
        <taxon>Insecta</taxon>
        <taxon>Pterygota</taxon>
        <taxon>Neoptera</taxon>
        <taxon>Paraneoptera</taxon>
        <taxon>Hemiptera</taxon>
        <taxon>Heteroptera</taxon>
        <taxon>Panheteroptera</taxon>
        <taxon>Cimicomorpha</taxon>
        <taxon>Reduviidae</taxon>
        <taxon>Harpactorinae</taxon>
        <taxon>Harpactorini</taxon>
        <taxon>Rhynocoris</taxon>
    </lineage>
</organism>
<dbReference type="AlphaFoldDB" id="A0AAW1D1Z9"/>
<name>A0AAW1D1Z9_9HEMI</name>
<gene>
    <name evidence="2" type="ORF">O3M35_010855</name>
</gene>